<protein>
    <submittedName>
        <fullName evidence="7">Peptidase, S54 family</fullName>
        <ecNumber evidence="7">3.4.21.-</ecNumber>
    </submittedName>
</protein>
<feature type="transmembrane region" description="Helical" evidence="5">
    <location>
        <begin position="53"/>
        <end position="81"/>
    </location>
</feature>
<dbReference type="Pfam" id="PF01694">
    <property type="entry name" value="Rhomboid"/>
    <property type="match status" value="1"/>
</dbReference>
<dbReference type="EC" id="3.4.21.-" evidence="7"/>
<keyword evidence="7" id="KW-0378">Hydrolase</keyword>
<keyword evidence="4 5" id="KW-0472">Membrane</keyword>
<dbReference type="RefSeq" id="WP_044634363.1">
    <property type="nucleotide sequence ID" value="NZ_CDNC01000004.1"/>
</dbReference>
<feature type="transmembrane region" description="Helical" evidence="5">
    <location>
        <begin position="93"/>
        <end position="111"/>
    </location>
</feature>
<evidence type="ECO:0000256" key="2">
    <source>
        <dbReference type="ARBA" id="ARBA00022692"/>
    </source>
</evidence>
<reference evidence="8" key="1">
    <citation type="submission" date="2015-01" db="EMBL/GenBank/DDBJ databases">
        <authorList>
            <person name="Manzoor Shahid"/>
            <person name="Zubair Saima"/>
        </authorList>
    </citation>
    <scope>NUCLEOTIDE SEQUENCE [LARGE SCALE GENOMIC DNA]</scope>
    <source>
        <strain evidence="8">V1</strain>
    </source>
</reference>
<evidence type="ECO:0000256" key="3">
    <source>
        <dbReference type="ARBA" id="ARBA00022989"/>
    </source>
</evidence>
<dbReference type="SUPFAM" id="SSF144091">
    <property type="entry name" value="Rhomboid-like"/>
    <property type="match status" value="1"/>
</dbReference>
<dbReference type="SMART" id="SM01160">
    <property type="entry name" value="DUF1751"/>
    <property type="match status" value="1"/>
</dbReference>
<keyword evidence="2 5" id="KW-0812">Transmembrane</keyword>
<feature type="transmembrane region" description="Helical" evidence="5">
    <location>
        <begin position="176"/>
        <end position="192"/>
    </location>
</feature>
<evidence type="ECO:0000256" key="4">
    <source>
        <dbReference type="ARBA" id="ARBA00023136"/>
    </source>
</evidence>
<dbReference type="GO" id="GO:0004252">
    <property type="term" value="F:serine-type endopeptidase activity"/>
    <property type="evidence" value="ECO:0007669"/>
    <property type="project" value="InterPro"/>
</dbReference>
<evidence type="ECO:0000256" key="1">
    <source>
        <dbReference type="ARBA" id="ARBA00004141"/>
    </source>
</evidence>
<dbReference type="EMBL" id="CDNC01000004">
    <property type="protein sequence ID" value="CEM60912.1"/>
    <property type="molecule type" value="Genomic_DNA"/>
</dbReference>
<dbReference type="InterPro" id="IPR035952">
    <property type="entry name" value="Rhomboid-like_sf"/>
</dbReference>
<sequence>MKFLRKPFKYVYWNAGFTLILINTIVFALTSLFKTLTPYLALIPLYVTHGHMYWQIFTYQFVHGGFWHLLFNMLGILFFGVTVEKQMGSKEFLLFYLLTGTLCGLSSYFIYSFVGFQMIALVGASGAIFAVLFLFAVMFPNAQIFLWGIIPIPAPILIIGFALFEIFDLLFSSDNVAHLVHLLGFFFAWLYMRIRFGIKPLKVWNIVR</sequence>
<feature type="transmembrane region" description="Helical" evidence="5">
    <location>
        <begin position="144"/>
        <end position="164"/>
    </location>
</feature>
<dbReference type="GO" id="GO:0016020">
    <property type="term" value="C:membrane"/>
    <property type="evidence" value="ECO:0007669"/>
    <property type="project" value="UniProtKB-SubCell"/>
</dbReference>
<evidence type="ECO:0000313" key="8">
    <source>
        <dbReference type="Proteomes" id="UP000042527"/>
    </source>
</evidence>
<dbReference type="InterPro" id="IPR022764">
    <property type="entry name" value="Peptidase_S54_rhomboid_dom"/>
</dbReference>
<evidence type="ECO:0000259" key="6">
    <source>
        <dbReference type="Pfam" id="PF01694"/>
    </source>
</evidence>
<dbReference type="PANTHER" id="PTHR43066:SF11">
    <property type="entry name" value="PEPTIDASE S54 RHOMBOID DOMAIN-CONTAINING PROTEIN"/>
    <property type="match status" value="1"/>
</dbReference>
<evidence type="ECO:0000313" key="7">
    <source>
        <dbReference type="EMBL" id="CEM60912.1"/>
    </source>
</evidence>
<dbReference type="PANTHER" id="PTHR43066">
    <property type="entry name" value="RHOMBOID-RELATED PROTEIN"/>
    <property type="match status" value="1"/>
</dbReference>
<evidence type="ECO:0000256" key="5">
    <source>
        <dbReference type="SAM" id="Phobius"/>
    </source>
</evidence>
<feature type="transmembrane region" description="Helical" evidence="5">
    <location>
        <begin position="12"/>
        <end position="33"/>
    </location>
</feature>
<keyword evidence="3 5" id="KW-1133">Transmembrane helix</keyword>
<proteinExistence type="predicted"/>
<keyword evidence="8" id="KW-1185">Reference proteome</keyword>
<feature type="transmembrane region" description="Helical" evidence="5">
    <location>
        <begin position="117"/>
        <end position="137"/>
    </location>
</feature>
<name>A0A0B7GTQ2_TREPH</name>
<feature type="domain" description="Peptidase S54 rhomboid" evidence="6">
    <location>
        <begin position="52"/>
        <end position="195"/>
    </location>
</feature>
<comment type="subcellular location">
    <subcellularLocation>
        <location evidence="1">Membrane</location>
        <topology evidence="1">Multi-pass membrane protein</topology>
    </subcellularLocation>
</comment>
<dbReference type="Proteomes" id="UP000042527">
    <property type="component" value="Unassembled WGS sequence"/>
</dbReference>
<organism evidence="7 8">
    <name type="scientific">Treponema phagedenis</name>
    <dbReference type="NCBI Taxonomy" id="162"/>
    <lineage>
        <taxon>Bacteria</taxon>
        <taxon>Pseudomonadati</taxon>
        <taxon>Spirochaetota</taxon>
        <taxon>Spirochaetia</taxon>
        <taxon>Spirochaetales</taxon>
        <taxon>Treponemataceae</taxon>
        <taxon>Treponema</taxon>
    </lineage>
</organism>
<dbReference type="AlphaFoldDB" id="A0A0B7GTQ2"/>
<gene>
    <name evidence="7" type="ORF">TPHV1_120041</name>
</gene>
<dbReference type="Gene3D" id="1.20.1540.10">
    <property type="entry name" value="Rhomboid-like"/>
    <property type="match status" value="1"/>
</dbReference>
<accession>A0A0B7GTQ2</accession>
<dbReference type="OrthoDB" id="9813074at2"/>